<dbReference type="GO" id="GO:0003964">
    <property type="term" value="F:RNA-directed DNA polymerase activity"/>
    <property type="evidence" value="ECO:0007669"/>
    <property type="project" value="UniProtKB-KW"/>
</dbReference>
<keyword evidence="1" id="KW-0695">RNA-directed DNA polymerase</keyword>
<reference evidence="1" key="1">
    <citation type="journal article" date="2019" name="Sci. Rep.">
        <title>Draft genome of Tanacetum cinerariifolium, the natural source of mosquito coil.</title>
        <authorList>
            <person name="Yamashiro T."/>
            <person name="Shiraishi A."/>
            <person name="Satake H."/>
            <person name="Nakayama K."/>
        </authorList>
    </citation>
    <scope>NUCLEOTIDE SEQUENCE</scope>
</reference>
<comment type="caution">
    <text evidence="1">The sequence shown here is derived from an EMBL/GenBank/DDBJ whole genome shotgun (WGS) entry which is preliminary data.</text>
</comment>
<keyword evidence="1" id="KW-0548">Nucleotidyltransferase</keyword>
<protein>
    <submittedName>
        <fullName evidence="1">RNA-directed DNA polymerase, eukaryota</fullName>
    </submittedName>
</protein>
<accession>A0A699I546</accession>
<proteinExistence type="predicted"/>
<name>A0A699I546_TANCI</name>
<dbReference type="AlphaFoldDB" id="A0A699I546"/>
<dbReference type="EMBL" id="BKCJ010225051">
    <property type="protein sequence ID" value="GEY94519.1"/>
    <property type="molecule type" value="Genomic_DNA"/>
</dbReference>
<organism evidence="1">
    <name type="scientific">Tanacetum cinerariifolium</name>
    <name type="common">Dalmatian daisy</name>
    <name type="synonym">Chrysanthemum cinerariifolium</name>
    <dbReference type="NCBI Taxonomy" id="118510"/>
    <lineage>
        <taxon>Eukaryota</taxon>
        <taxon>Viridiplantae</taxon>
        <taxon>Streptophyta</taxon>
        <taxon>Embryophyta</taxon>
        <taxon>Tracheophyta</taxon>
        <taxon>Spermatophyta</taxon>
        <taxon>Magnoliopsida</taxon>
        <taxon>eudicotyledons</taxon>
        <taxon>Gunneridae</taxon>
        <taxon>Pentapetalae</taxon>
        <taxon>asterids</taxon>
        <taxon>campanulids</taxon>
        <taxon>Asterales</taxon>
        <taxon>Asteraceae</taxon>
        <taxon>Asteroideae</taxon>
        <taxon>Anthemideae</taxon>
        <taxon>Anthemidinae</taxon>
        <taxon>Tanacetum</taxon>
    </lineage>
</organism>
<gene>
    <name evidence="1" type="ORF">Tci_466493</name>
</gene>
<sequence length="169" mass="19389">MKEDTWKSLATIDSNGDENTKFFHGILNSKLSQLAIRGTLVDSEWIVDPLAVKSVFLKYFYTQFSSPVSPSICFADQFTNRLSLEQQDDLKQNVSNEEIKSAVWNYGMNKSPGPDDFTFEFFHRYWKLLEHDIAAAIKQFFTSGFFSNIPIDSSLTLSHLFFVDDAIFV</sequence>
<evidence type="ECO:0000313" key="1">
    <source>
        <dbReference type="EMBL" id="GEY94519.1"/>
    </source>
</evidence>
<feature type="non-terminal residue" evidence="1">
    <location>
        <position position="169"/>
    </location>
</feature>
<keyword evidence="1" id="KW-0808">Transferase</keyword>